<proteinExistence type="predicted"/>
<dbReference type="AlphaFoldDB" id="F8NE93"/>
<protein>
    <submittedName>
        <fullName evidence="1">Uncharacterized protein</fullName>
    </submittedName>
</protein>
<reference evidence="1" key="1">
    <citation type="submission" date="2011-04" db="EMBL/GenBank/DDBJ databases">
        <title>Evolution of plant cell wall degrading machinery underlies the functional diversity of forest fungi.</title>
        <authorList>
            <consortium name="US DOE Joint Genome Institute (JGI-PGF)"/>
            <person name="Eastwood D.C."/>
            <person name="Floudas D."/>
            <person name="Binder M."/>
            <person name="Majcherczyk A."/>
            <person name="Schneider P."/>
            <person name="Aerts A."/>
            <person name="Asiegbu F.O."/>
            <person name="Baker S.E."/>
            <person name="Barry K."/>
            <person name="Bendiksby M."/>
            <person name="Blumentritt M."/>
            <person name="Coutinho P.M."/>
            <person name="Cullen D."/>
            <person name="Cullen D."/>
            <person name="Gathman A."/>
            <person name="Goodell B."/>
            <person name="Henrissat B."/>
            <person name="Ihrmark K."/>
            <person name="Kauserud H."/>
            <person name="Kohler A."/>
            <person name="LaButti K."/>
            <person name="Lapidus A."/>
            <person name="Lavin J.L."/>
            <person name="Lee Y.-H."/>
            <person name="Lindquist E."/>
            <person name="Lilly W."/>
            <person name="Lucas S."/>
            <person name="Morin E."/>
            <person name="Murat C."/>
            <person name="Oguiza J.A."/>
            <person name="Park J."/>
            <person name="Pisabarro A.G."/>
            <person name="Riley R."/>
            <person name="Rosling A."/>
            <person name="Salamov A."/>
            <person name="Schmidt O."/>
            <person name="Schmutz J."/>
            <person name="Skrede I."/>
            <person name="Stenlid J."/>
            <person name="Wiebenga A."/>
            <person name="Xie X."/>
            <person name="Kues U."/>
            <person name="Hibbett D.S."/>
            <person name="Hoffmeister D."/>
            <person name="Hogberg N."/>
            <person name="Martin F."/>
            <person name="Grigoriev I.V."/>
            <person name="Watkinson S.C."/>
        </authorList>
    </citation>
    <scope>NUCLEOTIDE SEQUENCE</scope>
    <source>
        <strain evidence="1">S7.9</strain>
    </source>
</reference>
<gene>
    <name evidence="1" type="ORF">SERLADRAFT_432035</name>
</gene>
<organism>
    <name type="scientific">Serpula lacrymans var. lacrymans (strain S7.9)</name>
    <name type="common">Dry rot fungus</name>
    <dbReference type="NCBI Taxonomy" id="578457"/>
    <lineage>
        <taxon>Eukaryota</taxon>
        <taxon>Fungi</taxon>
        <taxon>Dikarya</taxon>
        <taxon>Basidiomycota</taxon>
        <taxon>Agaricomycotina</taxon>
        <taxon>Agaricomycetes</taxon>
        <taxon>Agaricomycetidae</taxon>
        <taxon>Boletales</taxon>
        <taxon>Coniophorineae</taxon>
        <taxon>Serpulaceae</taxon>
        <taxon>Serpula</taxon>
    </lineage>
</organism>
<dbReference type="OrthoDB" id="2614979at2759"/>
<dbReference type="Proteomes" id="UP000008064">
    <property type="component" value="Unassembled WGS sequence"/>
</dbReference>
<sequence length="111" mass="12221">MLLPLSSPFLDENLSKGDYIQEQVGGGFLDLPLTSTQLRTSIKATLRDSGVVQKSRSRQTKLVKKVPRNPITATSQNYTPKPFTVWLILPPTDSLPTNSAVPDKDSIRQGL</sequence>
<name>F8NE93_SERL9</name>
<dbReference type="RefSeq" id="XP_007312359.1">
    <property type="nucleotide sequence ID" value="XM_007312297.1"/>
</dbReference>
<dbReference type="KEGG" id="sla:SERLADRAFT_432035"/>
<accession>F8NE93</accession>
<dbReference type="GeneID" id="18813892"/>
<evidence type="ECO:0000313" key="1">
    <source>
        <dbReference type="EMBL" id="EGO30475.1"/>
    </source>
</evidence>
<dbReference type="HOGENOM" id="CLU_2159954_0_0_1"/>
<dbReference type="EMBL" id="GL945428">
    <property type="protein sequence ID" value="EGO30475.1"/>
    <property type="molecule type" value="Genomic_DNA"/>
</dbReference>